<dbReference type="EMBL" id="JBHTBS010000001">
    <property type="protein sequence ID" value="MFC7335597.1"/>
    <property type="molecule type" value="Genomic_DNA"/>
</dbReference>
<evidence type="ECO:0000256" key="5">
    <source>
        <dbReference type="ARBA" id="ARBA00022692"/>
    </source>
</evidence>
<dbReference type="InterPro" id="IPR051085">
    <property type="entry name" value="MB_O-acyltransferase"/>
</dbReference>
<accession>A0ABW2L294</accession>
<feature type="transmembrane region" description="Helical" evidence="10">
    <location>
        <begin position="334"/>
        <end position="350"/>
    </location>
</feature>
<evidence type="ECO:0000313" key="11">
    <source>
        <dbReference type="EMBL" id="MFC7335597.1"/>
    </source>
</evidence>
<evidence type="ECO:0000256" key="3">
    <source>
        <dbReference type="ARBA" id="ARBA00022475"/>
    </source>
</evidence>
<comment type="similarity">
    <text evidence="2 9">Belongs to the membrane-bound acyltransferase family.</text>
</comment>
<feature type="transmembrane region" description="Helical" evidence="10">
    <location>
        <begin position="386"/>
        <end position="403"/>
    </location>
</feature>
<sequence>MVLNHLAFWDDEMIFNSYTYLLLFLPLAFLGFSIAARFKLRAGFTWLVLASLIYYGWWNPDPSQPWRPWYVLLILGSCVGNFLSGEFISRHRQTSRGKTMLVTGIVLNLLLLGYFKYTGFVADILQHFTGWPGTVPSVVLALGISFFTFQQIAYLVDAWRGETEEYHFTDYLLFVSFWPQLIAGPIVHHKEMLPQFKRESWRNHRWVDASAGLTILLIGLFKKVVIADNAAPIATAIFNLSAATDGRDPTIAEAWAGAIAYSVQIYFDFSGYTDMAIGSARLFGIRLPLNFHSPYKATSIIDFWRRWHITLSRFLRDYLYIPLGGNRKGKSRRYINLLITMILGGFWHGAGFTYLLWGLLHGLYLCANNAWVFFRKKHNISALPKPLAIVLTFIFVVIAWVPFRAGIYELGSGGTTMKALESTRTMYASMFGFNGFDLWPDRSGYVVKDSHAMRASLLILLCWFLPNTQQFMRRYQPAIDPSKFEDYQLGPRRWWQWRPTTGWFFFNLLLMLVTIHQFDKLSEFIYFQF</sequence>
<dbReference type="InterPro" id="IPR024194">
    <property type="entry name" value="Ac/AlaTfrase_AlgI/DltB"/>
</dbReference>
<comment type="subcellular location">
    <subcellularLocation>
        <location evidence="1">Cell membrane</location>
        <topology evidence="1">Multi-pass membrane protein</topology>
    </subcellularLocation>
</comment>
<dbReference type="PIRSF" id="PIRSF500217">
    <property type="entry name" value="AlgI"/>
    <property type="match status" value="1"/>
</dbReference>
<evidence type="ECO:0000256" key="10">
    <source>
        <dbReference type="SAM" id="Phobius"/>
    </source>
</evidence>
<comment type="caution">
    <text evidence="11">The sequence shown here is derived from an EMBL/GenBank/DDBJ whole genome shotgun (WGS) entry which is preliminary data.</text>
</comment>
<feature type="transmembrane region" description="Helical" evidence="10">
    <location>
        <begin position="100"/>
        <end position="117"/>
    </location>
</feature>
<dbReference type="InterPro" id="IPR004299">
    <property type="entry name" value="MBOAT_fam"/>
</dbReference>
<feature type="transmembrane region" description="Helical" evidence="10">
    <location>
        <begin position="69"/>
        <end position="88"/>
    </location>
</feature>
<organism evidence="11 12">
    <name type="scientific">Haloferula chungangensis</name>
    <dbReference type="NCBI Taxonomy" id="1048331"/>
    <lineage>
        <taxon>Bacteria</taxon>
        <taxon>Pseudomonadati</taxon>
        <taxon>Verrucomicrobiota</taxon>
        <taxon>Verrucomicrobiia</taxon>
        <taxon>Verrucomicrobiales</taxon>
        <taxon>Verrucomicrobiaceae</taxon>
        <taxon>Haloferula</taxon>
    </lineage>
</organism>
<keyword evidence="4 9" id="KW-0808">Transferase</keyword>
<dbReference type="PIRSF" id="PIRSF016636">
    <property type="entry name" value="AlgI_DltB"/>
    <property type="match status" value="1"/>
</dbReference>
<feature type="transmembrane region" description="Helical" evidence="10">
    <location>
        <begin position="501"/>
        <end position="518"/>
    </location>
</feature>
<keyword evidence="8 9" id="KW-0012">Acyltransferase</keyword>
<feature type="transmembrane region" description="Helical" evidence="10">
    <location>
        <begin position="40"/>
        <end position="57"/>
    </location>
</feature>
<keyword evidence="3 9" id="KW-1003">Cell membrane</keyword>
<feature type="transmembrane region" description="Helical" evidence="10">
    <location>
        <begin position="13"/>
        <end position="33"/>
    </location>
</feature>
<evidence type="ECO:0000256" key="2">
    <source>
        <dbReference type="ARBA" id="ARBA00010323"/>
    </source>
</evidence>
<dbReference type="RefSeq" id="WP_379707863.1">
    <property type="nucleotide sequence ID" value="NZ_JBHTBS010000001.1"/>
</dbReference>
<evidence type="ECO:0000256" key="4">
    <source>
        <dbReference type="ARBA" id="ARBA00022679"/>
    </source>
</evidence>
<evidence type="ECO:0000256" key="6">
    <source>
        <dbReference type="ARBA" id="ARBA00022989"/>
    </source>
</evidence>
<evidence type="ECO:0000313" key="12">
    <source>
        <dbReference type="Proteomes" id="UP001596472"/>
    </source>
</evidence>
<dbReference type="InterPro" id="IPR028362">
    <property type="entry name" value="AlgI"/>
</dbReference>
<gene>
    <name evidence="11" type="ORF">ACFQY0_00290</name>
</gene>
<name>A0ABW2L294_9BACT</name>
<proteinExistence type="inferred from homology"/>
<keyword evidence="5 10" id="KW-0812">Transmembrane</keyword>
<dbReference type="Proteomes" id="UP001596472">
    <property type="component" value="Unassembled WGS sequence"/>
</dbReference>
<keyword evidence="12" id="KW-1185">Reference proteome</keyword>
<dbReference type="Pfam" id="PF03062">
    <property type="entry name" value="MBOAT"/>
    <property type="match status" value="1"/>
</dbReference>
<dbReference type="PANTHER" id="PTHR13285">
    <property type="entry name" value="ACYLTRANSFERASE"/>
    <property type="match status" value="1"/>
</dbReference>
<protein>
    <submittedName>
        <fullName evidence="11">MBOAT family O-acyltransferase</fullName>
    </submittedName>
</protein>
<evidence type="ECO:0000256" key="7">
    <source>
        <dbReference type="ARBA" id="ARBA00023136"/>
    </source>
</evidence>
<keyword evidence="6 10" id="KW-1133">Transmembrane helix</keyword>
<evidence type="ECO:0000256" key="8">
    <source>
        <dbReference type="ARBA" id="ARBA00023315"/>
    </source>
</evidence>
<dbReference type="PANTHER" id="PTHR13285:SF23">
    <property type="entry name" value="TEICHOIC ACID D-ALANYLTRANSFERASE"/>
    <property type="match status" value="1"/>
</dbReference>
<evidence type="ECO:0000256" key="1">
    <source>
        <dbReference type="ARBA" id="ARBA00004651"/>
    </source>
</evidence>
<evidence type="ECO:0000256" key="9">
    <source>
        <dbReference type="PIRNR" id="PIRNR016636"/>
    </source>
</evidence>
<keyword evidence="7 9" id="KW-0472">Membrane</keyword>
<reference evidence="12" key="1">
    <citation type="journal article" date="2019" name="Int. J. Syst. Evol. Microbiol.">
        <title>The Global Catalogue of Microorganisms (GCM) 10K type strain sequencing project: providing services to taxonomists for standard genome sequencing and annotation.</title>
        <authorList>
            <consortium name="The Broad Institute Genomics Platform"/>
            <consortium name="The Broad Institute Genome Sequencing Center for Infectious Disease"/>
            <person name="Wu L."/>
            <person name="Ma J."/>
        </authorList>
    </citation>
    <scope>NUCLEOTIDE SEQUENCE [LARGE SCALE GENOMIC DNA]</scope>
    <source>
        <strain evidence="12">CGMCC 4.1467</strain>
    </source>
</reference>
<feature type="transmembrane region" description="Helical" evidence="10">
    <location>
        <begin position="137"/>
        <end position="156"/>
    </location>
</feature>